<name>A0ABZ0L552_9BACL</name>
<keyword evidence="1" id="KW-0812">Transmembrane</keyword>
<feature type="transmembrane region" description="Helical" evidence="1">
    <location>
        <begin position="5"/>
        <end position="22"/>
    </location>
</feature>
<gene>
    <name evidence="2" type="ORF">QWT69_16080</name>
</gene>
<protein>
    <recommendedName>
        <fullName evidence="4">Lipoprotein</fullName>
    </recommendedName>
</protein>
<evidence type="ECO:0000313" key="3">
    <source>
        <dbReference type="Proteomes" id="UP001303902"/>
    </source>
</evidence>
<sequence>MKKILTVGLIGVIVGLVIYQWLHKDIWDVNRELLKTAVIEMEDSEPVKLSDVTPFDWDYVYSFTPYVSKDEVYEAVGYKWDTIQETVSEGMNQLVFMKDDQVVCYLYGYPQNNGFGIYMESAEYGEPFVKLYANEDSMFKREMMEDAVILTQIE</sequence>
<dbReference type="RefSeq" id="WP_317967375.1">
    <property type="nucleotide sequence ID" value="NZ_CP129118.1"/>
</dbReference>
<dbReference type="Proteomes" id="UP001303902">
    <property type="component" value="Chromosome"/>
</dbReference>
<accession>A0ABZ0L552</accession>
<proteinExistence type="predicted"/>
<dbReference type="EMBL" id="CP129118">
    <property type="protein sequence ID" value="WOV87347.1"/>
    <property type="molecule type" value="Genomic_DNA"/>
</dbReference>
<organism evidence="2 3">
    <name type="scientific">Sporosarcina oncorhynchi</name>
    <dbReference type="NCBI Taxonomy" id="3056444"/>
    <lineage>
        <taxon>Bacteria</taxon>
        <taxon>Bacillati</taxon>
        <taxon>Bacillota</taxon>
        <taxon>Bacilli</taxon>
        <taxon>Bacillales</taxon>
        <taxon>Caryophanaceae</taxon>
        <taxon>Sporosarcina</taxon>
    </lineage>
</organism>
<reference evidence="2 3" key="1">
    <citation type="submission" date="2023-06" db="EMBL/GenBank/DDBJ databases">
        <title>Sporosarcina sp. nov., isolated from Korean tranditional fermented seafood 'Jeotgal'.</title>
        <authorList>
            <person name="Yang A.I."/>
            <person name="Shin N.-R."/>
        </authorList>
    </citation>
    <scope>NUCLEOTIDE SEQUENCE [LARGE SCALE GENOMIC DNA]</scope>
    <source>
        <strain evidence="2 3">T2O-4</strain>
    </source>
</reference>
<keyword evidence="3" id="KW-1185">Reference proteome</keyword>
<keyword evidence="1" id="KW-0472">Membrane</keyword>
<evidence type="ECO:0008006" key="4">
    <source>
        <dbReference type="Google" id="ProtNLM"/>
    </source>
</evidence>
<evidence type="ECO:0000313" key="2">
    <source>
        <dbReference type="EMBL" id="WOV87347.1"/>
    </source>
</evidence>
<evidence type="ECO:0000256" key="1">
    <source>
        <dbReference type="SAM" id="Phobius"/>
    </source>
</evidence>
<keyword evidence="1" id="KW-1133">Transmembrane helix</keyword>